<dbReference type="Gene3D" id="1.25.40.10">
    <property type="entry name" value="Tetratricopeptide repeat domain"/>
    <property type="match status" value="1"/>
</dbReference>
<dbReference type="Pfam" id="PF06041">
    <property type="entry name" value="DUF924"/>
    <property type="match status" value="1"/>
</dbReference>
<keyword evidence="2" id="KW-1185">Reference proteome</keyword>
<evidence type="ECO:0000313" key="1">
    <source>
        <dbReference type="EMBL" id="MBZ4040090.1"/>
    </source>
</evidence>
<comment type="caution">
    <text evidence="1">The sequence shown here is derived from an EMBL/GenBank/DDBJ whole genome shotgun (WGS) entry which is preliminary data.</text>
</comment>
<dbReference type="Proteomes" id="UP001430954">
    <property type="component" value="Unassembled WGS sequence"/>
</dbReference>
<dbReference type="RefSeq" id="WP_223676547.1">
    <property type="nucleotide sequence ID" value="NZ_JAINZW010000005.1"/>
</dbReference>
<gene>
    <name evidence="1" type="ORF">K6753_11170</name>
</gene>
<accession>A0ABS7T885</accession>
<evidence type="ECO:0000313" key="2">
    <source>
        <dbReference type="Proteomes" id="UP001430954"/>
    </source>
</evidence>
<dbReference type="InterPro" id="IPR011990">
    <property type="entry name" value="TPR-like_helical_dom_sf"/>
</dbReference>
<sequence length="180" mass="20115">MSVTAKEVVDFWRDAGPERWFAKDETFDDMCEMAFGDASDDAVAGGMEDWESDAEGALALVILLDQIPRNTHRDSAKAYAGDERARRVADAAIQNGFDVQVAPELQRFFYIPFMHSESLEDQQRSVELNSASGDADSAKWAQHHHDIIERFGRFPHRNALLGRESTDEEKAFLAEGGFGS</sequence>
<dbReference type="SUPFAM" id="SSF48452">
    <property type="entry name" value="TPR-like"/>
    <property type="match status" value="1"/>
</dbReference>
<name>A0ABS7T885_9GAMM</name>
<protein>
    <submittedName>
        <fullName evidence="1">DUF924 family protein</fullName>
    </submittedName>
</protein>
<reference evidence="1 2" key="1">
    <citation type="submission" date="2021-09" db="EMBL/GenBank/DDBJ databases">
        <title>Lysobacter sp. 13A isolated from the river sediment.</title>
        <authorList>
            <person name="Liu H."/>
            <person name="Li S."/>
            <person name="Mao S."/>
        </authorList>
    </citation>
    <scope>NUCLEOTIDE SEQUENCE [LARGE SCALE GENOMIC DNA]</scope>
    <source>
        <strain evidence="1 2">13A</strain>
    </source>
</reference>
<dbReference type="Gene3D" id="1.20.58.320">
    <property type="entry name" value="TPR-like"/>
    <property type="match status" value="1"/>
</dbReference>
<dbReference type="InterPro" id="IPR010323">
    <property type="entry name" value="DUF924"/>
</dbReference>
<organism evidence="1 2">
    <name type="scientific">Novilysobacter selenitireducens</name>
    <dbReference type="NCBI Taxonomy" id="2872639"/>
    <lineage>
        <taxon>Bacteria</taxon>
        <taxon>Pseudomonadati</taxon>
        <taxon>Pseudomonadota</taxon>
        <taxon>Gammaproteobacteria</taxon>
        <taxon>Lysobacterales</taxon>
        <taxon>Lysobacteraceae</taxon>
        <taxon>Novilysobacter</taxon>
    </lineage>
</organism>
<proteinExistence type="predicted"/>
<dbReference type="EMBL" id="JAINZW010000005">
    <property type="protein sequence ID" value="MBZ4040090.1"/>
    <property type="molecule type" value="Genomic_DNA"/>
</dbReference>